<dbReference type="RefSeq" id="WP_136967833.1">
    <property type="nucleotide sequence ID" value="NZ_JARZHI010000023.1"/>
</dbReference>
<evidence type="ECO:0000256" key="6">
    <source>
        <dbReference type="ARBA" id="ARBA00022692"/>
    </source>
</evidence>
<evidence type="ECO:0000256" key="2">
    <source>
        <dbReference type="ARBA" id="ARBA00005342"/>
    </source>
</evidence>
<protein>
    <recommendedName>
        <fullName evidence="11">Phosphate transporter</fullName>
    </recommendedName>
</protein>
<evidence type="ECO:0000256" key="8">
    <source>
        <dbReference type="ARBA" id="ARBA00022989"/>
    </source>
</evidence>
<evidence type="ECO:0000256" key="4">
    <source>
        <dbReference type="ARBA" id="ARBA00022475"/>
    </source>
</evidence>
<dbReference type="InterPro" id="IPR001204">
    <property type="entry name" value="Phos_transporter"/>
</dbReference>
<keyword evidence="6 11" id="KW-0812">Transmembrane</keyword>
<keyword evidence="5 11" id="KW-0592">Phosphate transport</keyword>
<comment type="catalytic activity">
    <reaction evidence="10">
        <text>phosphate(in) + H(+)(in) = phosphate(out) + H(+)(out)</text>
        <dbReference type="Rhea" id="RHEA:29939"/>
        <dbReference type="ChEBI" id="CHEBI:15378"/>
        <dbReference type="ChEBI" id="CHEBI:43474"/>
    </reaction>
</comment>
<keyword evidence="9 11" id="KW-0472">Membrane</keyword>
<evidence type="ECO:0000313" key="12">
    <source>
        <dbReference type="EMBL" id="MDI1432753.1"/>
    </source>
</evidence>
<dbReference type="Pfam" id="PF01384">
    <property type="entry name" value="PHO4"/>
    <property type="match status" value="1"/>
</dbReference>
<accession>A0ABT6NWQ5</accession>
<keyword evidence="13" id="KW-1185">Reference proteome</keyword>
<evidence type="ECO:0000256" key="1">
    <source>
        <dbReference type="ARBA" id="ARBA00004651"/>
    </source>
</evidence>
<feature type="transmembrane region" description="Helical" evidence="11">
    <location>
        <begin position="113"/>
        <end position="135"/>
    </location>
</feature>
<organism evidence="12 13">
    <name type="scientific">Polyangium sorediatum</name>
    <dbReference type="NCBI Taxonomy" id="889274"/>
    <lineage>
        <taxon>Bacteria</taxon>
        <taxon>Pseudomonadati</taxon>
        <taxon>Myxococcota</taxon>
        <taxon>Polyangia</taxon>
        <taxon>Polyangiales</taxon>
        <taxon>Polyangiaceae</taxon>
        <taxon>Polyangium</taxon>
    </lineage>
</organism>
<reference evidence="12 13" key="1">
    <citation type="submission" date="2023-04" db="EMBL/GenBank/DDBJ databases">
        <title>The genome sequence of Polyangium sorediatum DSM14670.</title>
        <authorList>
            <person name="Zhang X."/>
        </authorList>
    </citation>
    <scope>NUCLEOTIDE SEQUENCE [LARGE SCALE GENOMIC DNA]</scope>
    <source>
        <strain evidence="12 13">DSM 14670</strain>
    </source>
</reference>
<evidence type="ECO:0000256" key="11">
    <source>
        <dbReference type="RuleBase" id="RU363058"/>
    </source>
</evidence>
<feature type="transmembrane region" description="Helical" evidence="11">
    <location>
        <begin position="352"/>
        <end position="372"/>
    </location>
</feature>
<dbReference type="EMBL" id="JARZHI010000023">
    <property type="protein sequence ID" value="MDI1432753.1"/>
    <property type="molecule type" value="Genomic_DNA"/>
</dbReference>
<feature type="transmembrane region" description="Helical" evidence="11">
    <location>
        <begin position="393"/>
        <end position="412"/>
    </location>
</feature>
<keyword evidence="7" id="KW-0769">Symport</keyword>
<comment type="subcellular location">
    <subcellularLocation>
        <location evidence="1">Cell membrane</location>
        <topology evidence="1">Multi-pass membrane protein</topology>
    </subcellularLocation>
    <subcellularLocation>
        <location evidence="11">Membrane</location>
        <topology evidence="11">Multi-pass membrane protein</topology>
    </subcellularLocation>
</comment>
<evidence type="ECO:0000313" key="13">
    <source>
        <dbReference type="Proteomes" id="UP001160301"/>
    </source>
</evidence>
<dbReference type="Proteomes" id="UP001160301">
    <property type="component" value="Unassembled WGS sequence"/>
</dbReference>
<comment type="caution">
    <text evidence="12">The sequence shown here is derived from an EMBL/GenBank/DDBJ whole genome shotgun (WGS) entry which is preliminary data.</text>
</comment>
<dbReference type="PANTHER" id="PTHR11101">
    <property type="entry name" value="PHOSPHATE TRANSPORTER"/>
    <property type="match status" value="1"/>
</dbReference>
<evidence type="ECO:0000256" key="7">
    <source>
        <dbReference type="ARBA" id="ARBA00022847"/>
    </source>
</evidence>
<keyword evidence="4" id="KW-1003">Cell membrane</keyword>
<feature type="transmembrane region" description="Helical" evidence="11">
    <location>
        <begin position="85"/>
        <end position="107"/>
    </location>
</feature>
<gene>
    <name evidence="12" type="ORF">QHF89_24870</name>
</gene>
<feature type="transmembrane region" description="Helical" evidence="11">
    <location>
        <begin position="224"/>
        <end position="242"/>
    </location>
</feature>
<keyword evidence="3 11" id="KW-0813">Transport</keyword>
<feature type="transmembrane region" description="Helical" evidence="11">
    <location>
        <begin position="53"/>
        <end position="78"/>
    </location>
</feature>
<evidence type="ECO:0000256" key="9">
    <source>
        <dbReference type="ARBA" id="ARBA00023136"/>
    </source>
</evidence>
<proteinExistence type="inferred from homology"/>
<feature type="transmembrane region" description="Helical" evidence="11">
    <location>
        <begin position="12"/>
        <end position="33"/>
    </location>
</feature>
<comment type="similarity">
    <text evidence="2">Belongs to the inorganic phosphate transporter (PiT) (TC 2.A.20) family. Pit subfamily.</text>
</comment>
<feature type="transmembrane region" description="Helical" evidence="11">
    <location>
        <begin position="156"/>
        <end position="179"/>
    </location>
</feature>
<evidence type="ECO:0000256" key="10">
    <source>
        <dbReference type="ARBA" id="ARBA00047348"/>
    </source>
</evidence>
<feature type="transmembrane region" description="Helical" evidence="11">
    <location>
        <begin position="445"/>
        <end position="469"/>
    </location>
</feature>
<evidence type="ECO:0000256" key="3">
    <source>
        <dbReference type="ARBA" id="ARBA00022448"/>
    </source>
</evidence>
<name>A0ABT6NWQ5_9BACT</name>
<dbReference type="PANTHER" id="PTHR11101:SF65">
    <property type="entry name" value="LOW-AFFINITY INORGANIC PHOSPHATE TRANSPORTER PITA-RELATED"/>
    <property type="match status" value="1"/>
</dbReference>
<evidence type="ECO:0000256" key="5">
    <source>
        <dbReference type="ARBA" id="ARBA00022592"/>
    </source>
</evidence>
<keyword evidence="8 11" id="KW-1133">Transmembrane helix</keyword>
<sequence>MEALLDPSLGNGVRALLVLCLLIALGFEFVNGFHDTANAVATVIYTNTLKPHVAVVLSGICNFVGVFMGGIAVAMGIMKLLPVELLVSSGVGAGLAMVLALLLAAISWNLGTWYLGLPASSSHTLIGAILGVGIANSLLPGHKFGDGVSWSKAADIGIALLVSPLFGFSLAALLVVLIKRYTTNKTLLEPPPKDQPPPRGTRALLVSTCAAVSFAHGSNDGQKGVGLVMLILIGLVPAGFAINMDATPTQLERTLRAADNVAALVRDHHDQHSKAEADKTLVRLGELHQFLEGRKTAAEIPAMDRFKFRQDLLLADKSIGDMLKGGHLGLTSAEEAKLADERKALRGLTEYAPSWVLVAIALSLGIGTMFGWKRIVVTVGEKIGKSHLTYAQGASAEIVAASTIGVSAWLGLPVSTTHVLSSGIAGTMVAQRSGLQGSTVRNIGLAWVLTLPASMTLSALFFLLFRAIFN</sequence>